<name>A0A1H0NV63_9PSEU</name>
<dbReference type="OrthoDB" id="8440251at2"/>
<gene>
    <name evidence="3" type="ORF">SAMN05421507_104549</name>
</gene>
<feature type="region of interest" description="Disordered" evidence="1">
    <location>
        <begin position="181"/>
        <end position="202"/>
    </location>
</feature>
<keyword evidence="2" id="KW-0812">Transmembrane</keyword>
<sequence length="490" mass="54208">MRAVDGADESIPGGEPGRLRDDHLMRRSRSGTSWWRPGLTVVVPVLLSTAAAMTVLIKVLAPGTAQERLDAIRTGLAIGAGIGAVITLALALRRQQATEYDATERRLTELYVKAVDQLGSDKAAVRHGGFYALERVAQDNPAHRQTIVDVICAYLRSPYTPPRAPGSSKLKGLRAPLRPGWARPLPDTVPETTPKDADQEARQEREVRLTAQRILRDHLQPRTPARSWMRWFPRPVRTFWPDIDIDVTDATLIDFDLTNAIIRNARFDNAQFNGDASFEKAQFIGDASFEKAQFIGAASFEKAQFGAAASFSRAQFKSDAWFSKVQFNDNAWFNMTRFGSAWFAEAQFNGDALFKKAQFGATAWFDKTQFNGNASFKEASFGGIALFRDARFGGSAVFNGTRFGGIAFFNGTRFNDGAIRFDEAQFNNDVSFDRAQFKDAAFDRAQFNGETSFDNAQFNGEASFNEARFSNAVPNEVPRSQLSSGDSAPK</sequence>
<evidence type="ECO:0000313" key="4">
    <source>
        <dbReference type="Proteomes" id="UP000199691"/>
    </source>
</evidence>
<dbReference type="Proteomes" id="UP000199691">
    <property type="component" value="Unassembled WGS sequence"/>
</dbReference>
<proteinExistence type="predicted"/>
<reference evidence="4" key="1">
    <citation type="submission" date="2016-10" db="EMBL/GenBank/DDBJ databases">
        <authorList>
            <person name="Varghese N."/>
            <person name="Submissions S."/>
        </authorList>
    </citation>
    <scope>NUCLEOTIDE SEQUENCE [LARGE SCALE GENOMIC DNA]</scope>
    <source>
        <strain evidence="4">CGMCC 4.6609</strain>
    </source>
</reference>
<keyword evidence="4" id="KW-1185">Reference proteome</keyword>
<feature type="transmembrane region" description="Helical" evidence="2">
    <location>
        <begin position="34"/>
        <end position="59"/>
    </location>
</feature>
<protein>
    <submittedName>
        <fullName evidence="3">Uncharacterized protein YjbI, contains pentapeptide repeats</fullName>
    </submittedName>
</protein>
<feature type="transmembrane region" description="Helical" evidence="2">
    <location>
        <begin position="71"/>
        <end position="92"/>
    </location>
</feature>
<evidence type="ECO:0000256" key="2">
    <source>
        <dbReference type="SAM" id="Phobius"/>
    </source>
</evidence>
<feature type="region of interest" description="Disordered" evidence="1">
    <location>
        <begin position="470"/>
        <end position="490"/>
    </location>
</feature>
<dbReference type="RefSeq" id="WP_090097697.1">
    <property type="nucleotide sequence ID" value="NZ_FNIX01000004.1"/>
</dbReference>
<dbReference type="AlphaFoldDB" id="A0A1H0NV63"/>
<evidence type="ECO:0000256" key="1">
    <source>
        <dbReference type="SAM" id="MobiDB-lite"/>
    </source>
</evidence>
<dbReference type="STRING" id="641025.SAMN05421507_104549"/>
<keyword evidence="2" id="KW-0472">Membrane</keyword>
<keyword evidence="2" id="KW-1133">Transmembrane helix</keyword>
<dbReference type="InterPro" id="IPR001646">
    <property type="entry name" value="5peptide_repeat"/>
</dbReference>
<accession>A0A1H0NV63</accession>
<feature type="region of interest" description="Disordered" evidence="1">
    <location>
        <begin position="1"/>
        <end position="23"/>
    </location>
</feature>
<evidence type="ECO:0000313" key="3">
    <source>
        <dbReference type="EMBL" id="SDO96345.1"/>
    </source>
</evidence>
<dbReference type="Pfam" id="PF13576">
    <property type="entry name" value="Pentapeptide_3"/>
    <property type="match status" value="4"/>
</dbReference>
<dbReference type="Gene3D" id="2.160.20.80">
    <property type="entry name" value="E3 ubiquitin-protein ligase SopA"/>
    <property type="match status" value="2"/>
</dbReference>
<organism evidence="3 4">
    <name type="scientific">Lentzea jiangxiensis</name>
    <dbReference type="NCBI Taxonomy" id="641025"/>
    <lineage>
        <taxon>Bacteria</taxon>
        <taxon>Bacillati</taxon>
        <taxon>Actinomycetota</taxon>
        <taxon>Actinomycetes</taxon>
        <taxon>Pseudonocardiales</taxon>
        <taxon>Pseudonocardiaceae</taxon>
        <taxon>Lentzea</taxon>
    </lineage>
</organism>
<dbReference type="EMBL" id="FNIX01000004">
    <property type="protein sequence ID" value="SDO96345.1"/>
    <property type="molecule type" value="Genomic_DNA"/>
</dbReference>
<feature type="compositionally biased region" description="Basic and acidic residues" evidence="1">
    <location>
        <begin position="193"/>
        <end position="202"/>
    </location>
</feature>
<feature type="compositionally biased region" description="Polar residues" evidence="1">
    <location>
        <begin position="478"/>
        <end position="490"/>
    </location>
</feature>